<dbReference type="GO" id="GO:0010274">
    <property type="term" value="P:hydrotropism"/>
    <property type="evidence" value="ECO:0007669"/>
    <property type="project" value="InterPro"/>
</dbReference>
<reference evidence="1 2" key="1">
    <citation type="submission" date="2019-07" db="EMBL/GenBank/DDBJ databases">
        <title>De Novo Assembly of kiwifruit Actinidia rufa.</title>
        <authorList>
            <person name="Sugita-Konishi S."/>
            <person name="Sato K."/>
            <person name="Mori E."/>
            <person name="Abe Y."/>
            <person name="Kisaki G."/>
            <person name="Hamano K."/>
            <person name="Suezawa K."/>
            <person name="Otani M."/>
            <person name="Fukuda T."/>
            <person name="Manabe T."/>
            <person name="Gomi K."/>
            <person name="Tabuchi M."/>
            <person name="Akimitsu K."/>
            <person name="Kataoka I."/>
        </authorList>
    </citation>
    <scope>NUCLEOTIDE SEQUENCE [LARGE SCALE GENOMIC DNA]</scope>
    <source>
        <strain evidence="2">cv. Fuchu</strain>
    </source>
</reference>
<dbReference type="Proteomes" id="UP000585474">
    <property type="component" value="Unassembled WGS sequence"/>
</dbReference>
<sequence>MSYTTVGGATITTVDCHKQVRSWRLLRSLMELLIPTCHCVFIEENHETKQQDFTHTYYCPRRTWVSSSTITGTIFGHRHGKVNFCIQPNPKSTNPLLLLELSIPTTILAREMRGGILRIALESTTRENYEEFNSSLLSMPVWTLYCNGRKLGFAFKRNPTKADVEILEKMESVSTGAGTLSGNEIQCGDEIMFLRGNFESVCRSSNSNSFHLIDPEGNIGQELSIFFLRS</sequence>
<accession>A0A7J0EWG3</accession>
<dbReference type="Pfam" id="PF04759">
    <property type="entry name" value="DUF617"/>
    <property type="match status" value="1"/>
</dbReference>
<dbReference type="EMBL" id="BJWL01000007">
    <property type="protein sequence ID" value="GFY90821.1"/>
    <property type="molecule type" value="Genomic_DNA"/>
</dbReference>
<protein>
    <submittedName>
        <fullName evidence="1">MIZU-KUSSEI-like protein</fullName>
    </submittedName>
</protein>
<gene>
    <name evidence="1" type="ORF">Acr_07g0010180</name>
</gene>
<evidence type="ECO:0000313" key="1">
    <source>
        <dbReference type="EMBL" id="GFY90821.1"/>
    </source>
</evidence>
<dbReference type="PANTHER" id="PTHR31276">
    <property type="match status" value="1"/>
</dbReference>
<proteinExistence type="predicted"/>
<dbReference type="InterPro" id="IPR006460">
    <property type="entry name" value="MIZ1-like_pln"/>
</dbReference>
<comment type="caution">
    <text evidence="1">The sequence shown here is derived from an EMBL/GenBank/DDBJ whole genome shotgun (WGS) entry which is preliminary data.</text>
</comment>
<name>A0A7J0EWG3_9ERIC</name>
<organism evidence="1 2">
    <name type="scientific">Actinidia rufa</name>
    <dbReference type="NCBI Taxonomy" id="165716"/>
    <lineage>
        <taxon>Eukaryota</taxon>
        <taxon>Viridiplantae</taxon>
        <taxon>Streptophyta</taxon>
        <taxon>Embryophyta</taxon>
        <taxon>Tracheophyta</taxon>
        <taxon>Spermatophyta</taxon>
        <taxon>Magnoliopsida</taxon>
        <taxon>eudicotyledons</taxon>
        <taxon>Gunneridae</taxon>
        <taxon>Pentapetalae</taxon>
        <taxon>asterids</taxon>
        <taxon>Ericales</taxon>
        <taxon>Actinidiaceae</taxon>
        <taxon>Actinidia</taxon>
    </lineage>
</organism>
<keyword evidence="2" id="KW-1185">Reference proteome</keyword>
<dbReference type="OrthoDB" id="1897868at2759"/>
<dbReference type="AlphaFoldDB" id="A0A7J0EWG3"/>
<dbReference type="PANTHER" id="PTHR31276:SF10">
    <property type="entry name" value="PROTEIN MIZU-KUSSEI 1-LIKE"/>
    <property type="match status" value="1"/>
</dbReference>
<dbReference type="NCBIfam" id="TIGR01570">
    <property type="entry name" value="A_thal_3588"/>
    <property type="match status" value="1"/>
</dbReference>
<evidence type="ECO:0000313" key="2">
    <source>
        <dbReference type="Proteomes" id="UP000585474"/>
    </source>
</evidence>